<dbReference type="AlphaFoldDB" id="A0A1G2DIK4"/>
<dbReference type="EMBL" id="MHLO01000003">
    <property type="protein sequence ID" value="OGZ13487.1"/>
    <property type="molecule type" value="Genomic_DNA"/>
</dbReference>
<reference evidence="1 2" key="1">
    <citation type="journal article" date="2016" name="Nat. Commun.">
        <title>Thousands of microbial genomes shed light on interconnected biogeochemical processes in an aquifer system.</title>
        <authorList>
            <person name="Anantharaman K."/>
            <person name="Brown C.T."/>
            <person name="Hug L.A."/>
            <person name="Sharon I."/>
            <person name="Castelle C.J."/>
            <person name="Probst A.J."/>
            <person name="Thomas B.C."/>
            <person name="Singh A."/>
            <person name="Wilkins M.J."/>
            <person name="Karaoz U."/>
            <person name="Brodie E.L."/>
            <person name="Williams K.H."/>
            <person name="Hubbard S.S."/>
            <person name="Banfield J.F."/>
        </authorList>
    </citation>
    <scope>NUCLEOTIDE SEQUENCE [LARGE SCALE GENOMIC DNA]</scope>
</reference>
<comment type="caution">
    <text evidence="1">The sequence shown here is derived from an EMBL/GenBank/DDBJ whole genome shotgun (WGS) entry which is preliminary data.</text>
</comment>
<evidence type="ECO:0000313" key="1">
    <source>
        <dbReference type="EMBL" id="OGZ13487.1"/>
    </source>
</evidence>
<organism evidence="1 2">
    <name type="scientific">Candidatus Lloydbacteria bacterium RIFCSPHIGHO2_02_FULL_54_17</name>
    <dbReference type="NCBI Taxonomy" id="1798664"/>
    <lineage>
        <taxon>Bacteria</taxon>
        <taxon>Candidatus Lloydiibacteriota</taxon>
    </lineage>
</organism>
<protein>
    <submittedName>
        <fullName evidence="1">Uncharacterized protein</fullName>
    </submittedName>
</protein>
<proteinExistence type="predicted"/>
<dbReference type="Proteomes" id="UP000178636">
    <property type="component" value="Unassembled WGS sequence"/>
</dbReference>
<dbReference type="STRING" id="1798664.A3C93_01860"/>
<evidence type="ECO:0000313" key="2">
    <source>
        <dbReference type="Proteomes" id="UP000178636"/>
    </source>
</evidence>
<sequence length="140" mass="15445">MPTCNIVSLKPYVVTVDVSLELHLITMEVTLCFGPFNSVEEAEEWCLTFEREHKMIEGREAHEDIEAIAAMGIPTKPFLRAYVHGADIVQAGPEVRVKGALIPQNAPVVDAHQIHVYALHAFHEAVNAAFAFLEGAKEPV</sequence>
<name>A0A1G2DIK4_9BACT</name>
<accession>A0A1G2DIK4</accession>
<gene>
    <name evidence="1" type="ORF">A3C93_01860</name>
</gene>